<proteinExistence type="predicted"/>
<dbReference type="Gene3D" id="3.10.10.10">
    <property type="entry name" value="HIV Type 1 Reverse Transcriptase, subunit A, domain 1"/>
    <property type="match status" value="1"/>
</dbReference>
<dbReference type="AlphaFoldDB" id="A0A2N9FS67"/>
<feature type="region of interest" description="Disordered" evidence="1">
    <location>
        <begin position="556"/>
        <end position="608"/>
    </location>
</feature>
<feature type="compositionally biased region" description="Polar residues" evidence="1">
    <location>
        <begin position="562"/>
        <end position="575"/>
    </location>
</feature>
<dbReference type="SUPFAM" id="SSF56672">
    <property type="entry name" value="DNA/RNA polymerases"/>
    <property type="match status" value="1"/>
</dbReference>
<dbReference type="InterPro" id="IPR043502">
    <property type="entry name" value="DNA/RNA_pol_sf"/>
</dbReference>
<dbReference type="InterPro" id="IPR053134">
    <property type="entry name" value="RNA-dir_DNA_polymerase"/>
</dbReference>
<reference evidence="2" key="1">
    <citation type="submission" date="2018-02" db="EMBL/GenBank/DDBJ databases">
        <authorList>
            <person name="Cohen D.B."/>
            <person name="Kent A.D."/>
        </authorList>
    </citation>
    <scope>NUCLEOTIDE SEQUENCE</scope>
</reference>
<dbReference type="PANTHER" id="PTHR24559:SF457">
    <property type="entry name" value="RNA-DIRECTED DNA POLYMERASE HOMOLOG"/>
    <property type="match status" value="1"/>
</dbReference>
<evidence type="ECO:0008006" key="3">
    <source>
        <dbReference type="Google" id="ProtNLM"/>
    </source>
</evidence>
<dbReference type="PANTHER" id="PTHR24559">
    <property type="entry name" value="TRANSPOSON TY3-I GAG-POL POLYPROTEIN"/>
    <property type="match status" value="1"/>
</dbReference>
<evidence type="ECO:0000256" key="1">
    <source>
        <dbReference type="SAM" id="MobiDB-lite"/>
    </source>
</evidence>
<organism evidence="2">
    <name type="scientific">Fagus sylvatica</name>
    <name type="common">Beechnut</name>
    <dbReference type="NCBI Taxonomy" id="28930"/>
    <lineage>
        <taxon>Eukaryota</taxon>
        <taxon>Viridiplantae</taxon>
        <taxon>Streptophyta</taxon>
        <taxon>Embryophyta</taxon>
        <taxon>Tracheophyta</taxon>
        <taxon>Spermatophyta</taxon>
        <taxon>Magnoliopsida</taxon>
        <taxon>eudicotyledons</taxon>
        <taxon>Gunneridae</taxon>
        <taxon>Pentapetalae</taxon>
        <taxon>rosids</taxon>
        <taxon>fabids</taxon>
        <taxon>Fagales</taxon>
        <taxon>Fagaceae</taxon>
        <taxon>Fagus</taxon>
    </lineage>
</organism>
<protein>
    <recommendedName>
        <fullName evidence="3">Reverse transcriptase domain-containing protein</fullName>
    </recommendedName>
</protein>
<accession>A0A2N9FS67</accession>
<feature type="region of interest" description="Disordered" evidence="1">
    <location>
        <begin position="239"/>
        <end position="262"/>
    </location>
</feature>
<sequence>MAEETSDPGEHEVRMIVLERKFDELLNFVHLMVKRDSEMEDWRKEDNKNINDEVQWERRPNDPFVDVLPKNGAIRGQRALIDPDFPRHPDWACGRMVFPTKEDLPLEGVGRYLPGLVRLQLPDSTRPNPYFDRMIGLQLQFFVDLILVGERIEDAMKTKKIVDMSALLALAEQAAKKAPAKRKEGDKGAKAIHSAAHVFDTVVADPDREEPNLTRHPKALQQPIEERFQPKADLQFPLWRSGSRNGELPTAEASGSRPNRPRILKFEGLPNITTNPLPNHPEGDVDMVEVEEEDAEAPPGPSTGNTCKYHSGALGHALECCKEFRDEIASLTEKGLIRREEERTEGSRPLYDPLNLDWYEEIDLDDILEEEMDLDDLLDEEDSKGYRIEEDADEWRDVDFSRLLQFPCLIVPRRFETPKFEIFYEYGDPESHLQKYCKKMALHTENELLMISTFPESLSRRTAAWFYQLRDLIGWEDLVEAFLEWHLFNPKSIFEYLGLKNNKEPYIIPDLRVNEVIMEIEGKAMMSSLPTLTNEEEEEQTTPPSLAKNLSNNITTEEEGQTKSPPTNDLNVTTTNEEREQAELPPAKSPDNGATTEEVQIDPPIEGLSINAITTEGDSTTLPIRRCQQGEGAKTWTSVPLLQHISSSNEITHETPNDPHVSKIDNKADCSLDNIDNSDEEVELPNDILEALERQDEGSKPNIKELEVINLEEEGEEPKEVKIETHFTTGQKRHSLHYTDIVVHKIPLKPECKPVRQALQRMKPEVILKIKEEVEKQLKAWFLSTVTYLDWIANIVLVPKKDGKVRMCVDYRDLNRANPKDNFPLPHIDTLVDNTATNAVFSFMDGFSGYN</sequence>
<name>A0A2N9FS67_FAGSY</name>
<gene>
    <name evidence="2" type="ORF">FSB_LOCUS17940</name>
</gene>
<dbReference type="EMBL" id="OIVN01001114">
    <property type="protein sequence ID" value="SPC90058.1"/>
    <property type="molecule type" value="Genomic_DNA"/>
</dbReference>
<evidence type="ECO:0000313" key="2">
    <source>
        <dbReference type="EMBL" id="SPC90058.1"/>
    </source>
</evidence>